<evidence type="ECO:0000313" key="13">
    <source>
        <dbReference type="Proteomes" id="UP000663828"/>
    </source>
</evidence>
<dbReference type="Proteomes" id="UP000663828">
    <property type="component" value="Unassembled WGS sequence"/>
</dbReference>
<dbReference type="GO" id="GO:0097039">
    <property type="term" value="P:protein linear polyubiquitination"/>
    <property type="evidence" value="ECO:0007669"/>
    <property type="project" value="TreeGrafter"/>
</dbReference>
<feature type="transmembrane region" description="Helical" evidence="9">
    <location>
        <begin position="408"/>
        <end position="426"/>
    </location>
</feature>
<dbReference type="InterPro" id="IPR013083">
    <property type="entry name" value="Znf_RING/FYVE/PHD"/>
</dbReference>
<gene>
    <name evidence="12" type="ORF">XAT740_LOCUS27452</name>
</gene>
<dbReference type="EMBL" id="CAJNOR010002293">
    <property type="protein sequence ID" value="CAF1274024.1"/>
    <property type="molecule type" value="Genomic_DNA"/>
</dbReference>
<dbReference type="GO" id="GO:0043130">
    <property type="term" value="F:ubiquitin binding"/>
    <property type="evidence" value="ECO:0007669"/>
    <property type="project" value="TreeGrafter"/>
</dbReference>
<dbReference type="GO" id="GO:0043161">
    <property type="term" value="P:proteasome-mediated ubiquitin-dependent protein catabolic process"/>
    <property type="evidence" value="ECO:0007669"/>
    <property type="project" value="TreeGrafter"/>
</dbReference>
<keyword evidence="5 8" id="KW-0863">Zinc-finger</keyword>
<dbReference type="SUPFAM" id="SSF57850">
    <property type="entry name" value="RING/U-box"/>
    <property type="match status" value="2"/>
</dbReference>
<sequence length="475" mass="55014">MSYPKLRQYDLGDYALRAIDLKNCKNELFNCPLIRRDQYTFARSSREPDVFNGREYTYRILLNPTSRTRFQEILRTCLEEFLVVNDTNQSSTKVQSREFIGVMALQEDKPYYTNDEPFDCIVCFDTILKDDGVRFQNCLHLLCKSCLLRLIETSDEPSIKCPHDNCTELIEERELRSVVNDLKADQKLLDRLHNLSVRFAESRNKTFHCITPDCREYQEEKKLQQANEDNLRNDTAHLETMIKNKEAMYCPGCRVIIQKMSGCDWIQCSQCKMEICWPTQGPRWGPKGRGDTSGGCRCRCIKSFARTKNMAIAPTRVHTQQPASAFGRPISNSFGLLPSEKVYREWDYKDNVCCCSNGYYTVLTDIRLLTRYQEYVCCAGCSEPSHTDSAIFLHDIDQMRECRGEQPTFFFLLWITLICAWPCYVVRRVFCPKPKCLEVFGSFGSEVIRIKKEDMPVAQVDISTAVINTKLVGRS</sequence>
<reference evidence="12" key="1">
    <citation type="submission" date="2021-02" db="EMBL/GenBank/DDBJ databases">
        <authorList>
            <person name="Nowell W R."/>
        </authorList>
    </citation>
    <scope>NUCLEOTIDE SEQUENCE</scope>
</reference>
<feature type="domain" description="RING-type" evidence="11">
    <location>
        <begin position="116"/>
        <end position="300"/>
    </location>
</feature>
<dbReference type="InterPro" id="IPR051628">
    <property type="entry name" value="LUBAC_E3_Ligases"/>
</dbReference>
<evidence type="ECO:0000256" key="2">
    <source>
        <dbReference type="ARBA" id="ARBA00022679"/>
    </source>
</evidence>
<evidence type="ECO:0000256" key="5">
    <source>
        <dbReference type="ARBA" id="ARBA00022771"/>
    </source>
</evidence>
<keyword evidence="13" id="KW-1185">Reference proteome</keyword>
<evidence type="ECO:0000259" key="11">
    <source>
        <dbReference type="PROSITE" id="PS51873"/>
    </source>
</evidence>
<dbReference type="PROSITE" id="PS51873">
    <property type="entry name" value="TRIAD"/>
    <property type="match status" value="1"/>
</dbReference>
<keyword evidence="9" id="KW-1133">Transmembrane helix</keyword>
<evidence type="ECO:0000256" key="6">
    <source>
        <dbReference type="ARBA" id="ARBA00022786"/>
    </source>
</evidence>
<feature type="domain" description="RING-type" evidence="10">
    <location>
        <begin position="120"/>
        <end position="165"/>
    </location>
</feature>
<keyword evidence="9" id="KW-0812">Transmembrane</keyword>
<evidence type="ECO:0000256" key="3">
    <source>
        <dbReference type="ARBA" id="ARBA00022723"/>
    </source>
</evidence>
<evidence type="ECO:0000313" key="12">
    <source>
        <dbReference type="EMBL" id="CAF1274024.1"/>
    </source>
</evidence>
<evidence type="ECO:0000256" key="8">
    <source>
        <dbReference type="PROSITE-ProRule" id="PRU00175"/>
    </source>
</evidence>
<evidence type="ECO:0000256" key="9">
    <source>
        <dbReference type="SAM" id="Phobius"/>
    </source>
</evidence>
<dbReference type="Gene3D" id="1.20.120.1750">
    <property type="match status" value="1"/>
</dbReference>
<dbReference type="FunFam" id="3.30.40.10:FF:000137">
    <property type="entry name" value="RanBP-type and C3HC4-type zinc finger-containing protein 1"/>
    <property type="match status" value="1"/>
</dbReference>
<comment type="caution">
    <text evidence="12">The sequence shown here is derived from an EMBL/GenBank/DDBJ whole genome shotgun (WGS) entry which is preliminary data.</text>
</comment>
<protein>
    <recommendedName>
        <fullName evidence="14">RING-type domain-containing protein</fullName>
    </recommendedName>
</protein>
<keyword evidence="7" id="KW-0862">Zinc</keyword>
<dbReference type="AlphaFoldDB" id="A0A815BSX5"/>
<dbReference type="InterPro" id="IPR017907">
    <property type="entry name" value="Znf_RING_CS"/>
</dbReference>
<dbReference type="PROSITE" id="PS50089">
    <property type="entry name" value="ZF_RING_2"/>
    <property type="match status" value="1"/>
</dbReference>
<name>A0A815BSX5_ADIRI</name>
<keyword evidence="4" id="KW-0677">Repeat</keyword>
<keyword evidence="3" id="KW-0479">Metal-binding</keyword>
<dbReference type="Gene3D" id="3.30.40.10">
    <property type="entry name" value="Zinc/RING finger domain, C3HC4 (zinc finger)"/>
    <property type="match status" value="1"/>
</dbReference>
<dbReference type="PANTHER" id="PTHR22770">
    <property type="entry name" value="UBIQUITIN CONJUGATING ENZYME 7 INTERACTING PROTEIN-RELATED"/>
    <property type="match status" value="1"/>
</dbReference>
<dbReference type="GO" id="GO:0008270">
    <property type="term" value="F:zinc ion binding"/>
    <property type="evidence" value="ECO:0007669"/>
    <property type="project" value="UniProtKB-KW"/>
</dbReference>
<dbReference type="PROSITE" id="PS00518">
    <property type="entry name" value="ZF_RING_1"/>
    <property type="match status" value="1"/>
</dbReference>
<keyword evidence="6" id="KW-0833">Ubl conjugation pathway</keyword>
<dbReference type="GO" id="GO:0071797">
    <property type="term" value="C:LUBAC complex"/>
    <property type="evidence" value="ECO:0007669"/>
    <property type="project" value="TreeGrafter"/>
</dbReference>
<evidence type="ECO:0000256" key="1">
    <source>
        <dbReference type="ARBA" id="ARBA00004906"/>
    </source>
</evidence>
<organism evidence="12 13">
    <name type="scientific">Adineta ricciae</name>
    <name type="common">Rotifer</name>
    <dbReference type="NCBI Taxonomy" id="249248"/>
    <lineage>
        <taxon>Eukaryota</taxon>
        <taxon>Metazoa</taxon>
        <taxon>Spiralia</taxon>
        <taxon>Gnathifera</taxon>
        <taxon>Rotifera</taxon>
        <taxon>Eurotatoria</taxon>
        <taxon>Bdelloidea</taxon>
        <taxon>Adinetida</taxon>
        <taxon>Adinetidae</taxon>
        <taxon>Adineta</taxon>
    </lineage>
</organism>
<evidence type="ECO:0008006" key="14">
    <source>
        <dbReference type="Google" id="ProtNLM"/>
    </source>
</evidence>
<dbReference type="PANTHER" id="PTHR22770:SF13">
    <property type="entry name" value="RING-TYPE DOMAIN-CONTAINING PROTEIN"/>
    <property type="match status" value="1"/>
</dbReference>
<keyword evidence="9" id="KW-0472">Membrane</keyword>
<dbReference type="InterPro" id="IPR044066">
    <property type="entry name" value="TRIAD_supradom"/>
</dbReference>
<dbReference type="InterPro" id="IPR001841">
    <property type="entry name" value="Znf_RING"/>
</dbReference>
<evidence type="ECO:0000259" key="10">
    <source>
        <dbReference type="PROSITE" id="PS50089"/>
    </source>
</evidence>
<keyword evidence="2" id="KW-0808">Transferase</keyword>
<proteinExistence type="predicted"/>
<evidence type="ECO:0000256" key="4">
    <source>
        <dbReference type="ARBA" id="ARBA00022737"/>
    </source>
</evidence>
<accession>A0A815BSX5</accession>
<evidence type="ECO:0000256" key="7">
    <source>
        <dbReference type="ARBA" id="ARBA00022833"/>
    </source>
</evidence>
<dbReference type="GO" id="GO:0004842">
    <property type="term" value="F:ubiquitin-protein transferase activity"/>
    <property type="evidence" value="ECO:0007669"/>
    <property type="project" value="TreeGrafter"/>
</dbReference>
<comment type="pathway">
    <text evidence="1">Protein modification; protein ubiquitination.</text>
</comment>